<proteinExistence type="predicted"/>
<reference evidence="2 3" key="1">
    <citation type="submission" date="2016-10" db="EMBL/GenBank/DDBJ databases">
        <title>Comparative genome analysis of multiple Pseudomonas spp. focuses on biocontrol and plant growth promoting traits.</title>
        <authorList>
            <person name="Tao X.-Y."/>
            <person name="Taylor C.G."/>
        </authorList>
    </citation>
    <scope>NUCLEOTIDE SEQUENCE [LARGE SCALE GENOMIC DNA]</scope>
    <source>
        <strain evidence="2 3">36G2</strain>
    </source>
</reference>
<dbReference type="EMBL" id="MOBZ01000003">
    <property type="protein sequence ID" value="ROO12582.1"/>
    <property type="molecule type" value="Genomic_DNA"/>
</dbReference>
<dbReference type="AlphaFoldDB" id="A0A423PA68"/>
<comment type="caution">
    <text evidence="2">The sequence shown here is derived from an EMBL/GenBank/DDBJ whole genome shotgun (WGS) entry which is preliminary data.</text>
</comment>
<evidence type="ECO:0000313" key="3">
    <source>
        <dbReference type="Proteomes" id="UP000283619"/>
    </source>
</evidence>
<gene>
    <name evidence="2" type="ORF">BK673_05045</name>
</gene>
<feature type="chain" id="PRO_5019302724" evidence="1">
    <location>
        <begin position="23"/>
        <end position="245"/>
    </location>
</feature>
<organism evidence="2 3">
    <name type="scientific">Pseudomonas fluorescens</name>
    <dbReference type="NCBI Taxonomy" id="294"/>
    <lineage>
        <taxon>Bacteria</taxon>
        <taxon>Pseudomonadati</taxon>
        <taxon>Pseudomonadota</taxon>
        <taxon>Gammaproteobacteria</taxon>
        <taxon>Pseudomonadales</taxon>
        <taxon>Pseudomonadaceae</taxon>
        <taxon>Pseudomonas</taxon>
    </lineage>
</organism>
<protein>
    <submittedName>
        <fullName evidence="2">Uncharacterized protein</fullName>
    </submittedName>
</protein>
<dbReference type="RefSeq" id="WP_123593152.1">
    <property type="nucleotide sequence ID" value="NZ_MOBZ01000003.1"/>
</dbReference>
<accession>A0A423PA68</accession>
<dbReference type="Proteomes" id="UP000283619">
    <property type="component" value="Unassembled WGS sequence"/>
</dbReference>
<keyword evidence="1" id="KW-0732">Signal</keyword>
<feature type="signal peptide" evidence="1">
    <location>
        <begin position="1"/>
        <end position="22"/>
    </location>
</feature>
<evidence type="ECO:0000313" key="2">
    <source>
        <dbReference type="EMBL" id="ROO12582.1"/>
    </source>
</evidence>
<name>A0A423PA68_PSEFL</name>
<sequence>MSTLTRYLSLFIGASLSFLAKAAPVQFTDYRAFYESLGSNLFTGPGIELTRPCSESPRHCLWVNAMRPAFERYDQAQWSAPEELALNPPKGIPEIVFDGDALTIGKQRWPLRDASNFAPPAWRTNDPVDPENLASATVWRQGTSTCVEMKYVSSGRGVRYTHVLLVHEQHLYALPPLFASCAGVRRAPQNQFSFPDNSYLGPELENNPLGLKMDYRLSDGKTPVAQYLLHFPDPGNPYVFEAQRQ</sequence>
<evidence type="ECO:0000256" key="1">
    <source>
        <dbReference type="SAM" id="SignalP"/>
    </source>
</evidence>